<dbReference type="RefSeq" id="WP_131973795.1">
    <property type="nucleotide sequence ID" value="NZ_BJNM01000006.1"/>
</dbReference>
<accession>A0AB35AM23</accession>
<protein>
    <submittedName>
        <fullName evidence="2">Uncharacterized protein</fullName>
    </submittedName>
</protein>
<evidence type="ECO:0000313" key="2">
    <source>
        <dbReference type="EMBL" id="MBF0856018.1"/>
    </source>
</evidence>
<evidence type="ECO:0000256" key="1">
    <source>
        <dbReference type="SAM" id="MobiDB-lite"/>
    </source>
</evidence>
<evidence type="ECO:0000313" key="3">
    <source>
        <dbReference type="Proteomes" id="UP000603665"/>
    </source>
</evidence>
<organism evidence="2 3">
    <name type="scientific">Gluconobacter oxydans</name>
    <name type="common">Gluconobacter suboxydans</name>
    <dbReference type="NCBI Taxonomy" id="442"/>
    <lineage>
        <taxon>Bacteria</taxon>
        <taxon>Pseudomonadati</taxon>
        <taxon>Pseudomonadota</taxon>
        <taxon>Alphaproteobacteria</taxon>
        <taxon>Acetobacterales</taxon>
        <taxon>Acetobacteraceae</taxon>
        <taxon>Gluconobacter</taxon>
    </lineage>
</organism>
<comment type="caution">
    <text evidence="2">The sequence shown here is derived from an EMBL/GenBank/DDBJ whole genome shotgun (WGS) entry which is preliminary data.</text>
</comment>
<dbReference type="AlphaFoldDB" id="A0AB35AM23"/>
<name>A0AB35AM23_GLUOY</name>
<dbReference type="EMBL" id="JABCQL010000007">
    <property type="protein sequence ID" value="MBF0856018.1"/>
    <property type="molecule type" value="Genomic_DNA"/>
</dbReference>
<dbReference type="Proteomes" id="UP000603665">
    <property type="component" value="Unassembled WGS sequence"/>
</dbReference>
<reference evidence="2" key="2">
    <citation type="submission" date="2023-10" db="EMBL/GenBank/DDBJ databases">
        <title>Description of novel Gluconobacter species.</title>
        <authorList>
            <person name="Cleenwerck I."/>
            <person name="Cnockaert M."/>
            <person name="Borremans W."/>
            <person name="Wieme A.D."/>
            <person name="De Vuyst L."/>
            <person name="Vandamme P."/>
        </authorList>
    </citation>
    <scope>NUCLEOTIDE SEQUENCE</scope>
    <source>
        <strain evidence="2">LMG1408</strain>
    </source>
</reference>
<proteinExistence type="predicted"/>
<reference evidence="2" key="1">
    <citation type="submission" date="2020-04" db="EMBL/GenBank/DDBJ databases">
        <authorList>
            <person name="Sombolestani A."/>
        </authorList>
    </citation>
    <scope>NUCLEOTIDE SEQUENCE</scope>
    <source>
        <strain evidence="2">LMG1408</strain>
    </source>
</reference>
<gene>
    <name evidence="2" type="ORF">HKD20_05715</name>
</gene>
<feature type="region of interest" description="Disordered" evidence="1">
    <location>
        <begin position="149"/>
        <end position="189"/>
    </location>
</feature>
<sequence>MAVQKLGKKALIATVLNGIRMFEESKNPLFLWAALAFLLRENAEENTNGIHPLTISKSISIPPEIAAYLLRVSSEIDALTNMPPDFAANNLLSALELGKGQGETAFTRLQTIREEAWEANISDRNRALGLTVPQDLWLLEQMKVGKPVSERQRKRRLQYGRLALAGKPVPPTRRSRKKRSISSPEDDGN</sequence>